<dbReference type="Pfam" id="PF03130">
    <property type="entry name" value="HEAT_PBS"/>
    <property type="match status" value="2"/>
</dbReference>
<keyword evidence="6 10" id="KW-0408">Iron</keyword>
<comment type="caution">
    <text evidence="12">The sequence shown here is derived from an EMBL/GenBank/DDBJ whole genome shotgun (WGS) entry which is preliminary data.</text>
</comment>
<evidence type="ECO:0000256" key="1">
    <source>
        <dbReference type="ARBA" id="ARBA00000068"/>
    </source>
</evidence>
<dbReference type="PANTHER" id="PTHR12697:SF5">
    <property type="entry name" value="DEOXYHYPUSINE HYDROXYLASE"/>
    <property type="match status" value="1"/>
</dbReference>
<evidence type="ECO:0000256" key="4">
    <source>
        <dbReference type="ARBA" id="ARBA00022737"/>
    </source>
</evidence>
<dbReference type="InterPro" id="IPR016024">
    <property type="entry name" value="ARM-type_fold"/>
</dbReference>
<dbReference type="GO" id="GO:0015935">
    <property type="term" value="C:small ribosomal subunit"/>
    <property type="evidence" value="ECO:0007669"/>
    <property type="project" value="InterPro"/>
</dbReference>
<evidence type="ECO:0000256" key="9">
    <source>
        <dbReference type="ARBA" id="ARBA00045876"/>
    </source>
</evidence>
<feature type="binding site" evidence="10">
    <location>
        <position position="254"/>
    </location>
    <ligand>
        <name>Fe cation</name>
        <dbReference type="ChEBI" id="CHEBI:24875"/>
        <label>2</label>
    </ligand>
</feature>
<evidence type="ECO:0000256" key="10">
    <source>
        <dbReference type="HAMAP-Rule" id="MF_03101"/>
    </source>
</evidence>
<evidence type="ECO:0000256" key="8">
    <source>
        <dbReference type="ARBA" id="ARBA00023256"/>
    </source>
</evidence>
<comment type="catalytic activity">
    <reaction evidence="1 10">
        <text>[eIF5A protein]-deoxyhypusine + AH2 + O2 = [eIF5A protein]-hypusine + A + H2O</text>
        <dbReference type="Rhea" id="RHEA:14101"/>
        <dbReference type="Rhea" id="RHEA-COMP:10144"/>
        <dbReference type="Rhea" id="RHEA-COMP:12592"/>
        <dbReference type="ChEBI" id="CHEBI:13193"/>
        <dbReference type="ChEBI" id="CHEBI:15377"/>
        <dbReference type="ChEBI" id="CHEBI:15379"/>
        <dbReference type="ChEBI" id="CHEBI:17499"/>
        <dbReference type="ChEBI" id="CHEBI:82657"/>
        <dbReference type="ChEBI" id="CHEBI:91175"/>
        <dbReference type="EC" id="1.14.99.29"/>
    </reaction>
</comment>
<accession>A0A0B2VRA1</accession>
<dbReference type="InterPro" id="IPR027517">
    <property type="entry name" value="Deoxyhypusine_hydroxylase"/>
</dbReference>
<dbReference type="InterPro" id="IPR027417">
    <property type="entry name" value="P-loop_NTPase"/>
</dbReference>
<dbReference type="EMBL" id="JPKZ01000646">
    <property type="protein sequence ID" value="KHN86086.1"/>
    <property type="molecule type" value="Genomic_DNA"/>
</dbReference>
<feature type="binding site" evidence="10">
    <location>
        <position position="222"/>
    </location>
    <ligand>
        <name>Fe cation</name>
        <dbReference type="ChEBI" id="CHEBI:24875"/>
        <label>2</label>
    </ligand>
</feature>
<dbReference type="InterPro" id="IPR008092">
    <property type="entry name" value="Ribosomal_mS29_met"/>
</dbReference>
<feature type="binding site" evidence="10">
    <location>
        <position position="99"/>
    </location>
    <ligand>
        <name>Fe cation</name>
        <dbReference type="ChEBI" id="CHEBI:24875"/>
        <label>1</label>
    </ligand>
</feature>
<dbReference type="EC" id="1.14.99.29" evidence="10"/>
<dbReference type="Gene3D" id="1.25.10.10">
    <property type="entry name" value="Leucine-rich Repeat Variant"/>
    <property type="match status" value="2"/>
</dbReference>
<feature type="binding site" evidence="10">
    <location>
        <position position="66"/>
    </location>
    <ligand>
        <name>Fe cation</name>
        <dbReference type="ChEBI" id="CHEBI:24875"/>
        <label>1</label>
    </ligand>
</feature>
<keyword evidence="13" id="KW-1185">Reference proteome</keyword>
<feature type="binding site" evidence="10">
    <location>
        <position position="98"/>
    </location>
    <ligand>
        <name>Fe cation</name>
        <dbReference type="ChEBI" id="CHEBI:24875"/>
        <label>1</label>
    </ligand>
</feature>
<evidence type="ECO:0000256" key="2">
    <source>
        <dbReference type="ARBA" id="ARBA00005041"/>
    </source>
</evidence>
<feature type="binding site" evidence="10">
    <location>
        <position position="65"/>
    </location>
    <ligand>
        <name>Fe cation</name>
        <dbReference type="ChEBI" id="CHEBI:24875"/>
        <label>1</label>
    </ligand>
</feature>
<keyword evidence="3 10" id="KW-0479">Metal-binding</keyword>
<feature type="binding site" evidence="10">
    <location>
        <position position="255"/>
    </location>
    <ligand>
        <name>Fe cation</name>
        <dbReference type="ChEBI" id="CHEBI:24875"/>
        <label>2</label>
    </ligand>
</feature>
<evidence type="ECO:0000256" key="7">
    <source>
        <dbReference type="ARBA" id="ARBA00023033"/>
    </source>
</evidence>
<evidence type="ECO:0000313" key="13">
    <source>
        <dbReference type="Proteomes" id="UP000031036"/>
    </source>
</evidence>
<dbReference type="PROSITE" id="PS50077">
    <property type="entry name" value="HEAT_REPEAT"/>
    <property type="match status" value="1"/>
</dbReference>
<dbReference type="STRING" id="6265.A0A0B2VRA1"/>
<dbReference type="AlphaFoldDB" id="A0A0B2VRA1"/>
<dbReference type="GO" id="GO:0006915">
    <property type="term" value="P:apoptotic process"/>
    <property type="evidence" value="ECO:0007669"/>
    <property type="project" value="InterPro"/>
</dbReference>
<dbReference type="SUPFAM" id="SSF52540">
    <property type="entry name" value="P-loop containing nucleoside triphosphate hydrolases"/>
    <property type="match status" value="1"/>
</dbReference>
<keyword evidence="7 10" id="KW-0503">Monooxygenase</keyword>
<dbReference type="InterPro" id="IPR019368">
    <property type="entry name" value="Ribosomal_mS29"/>
</dbReference>
<dbReference type="GO" id="GO:0046872">
    <property type="term" value="F:metal ion binding"/>
    <property type="evidence" value="ECO:0007669"/>
    <property type="project" value="UniProtKB-KW"/>
</dbReference>
<dbReference type="OrthoDB" id="274828at2759"/>
<dbReference type="PANTHER" id="PTHR12697">
    <property type="entry name" value="PBS LYASE HEAT-LIKE PROTEIN"/>
    <property type="match status" value="1"/>
</dbReference>
<reference evidence="12 13" key="1">
    <citation type="submission" date="2014-11" db="EMBL/GenBank/DDBJ databases">
        <title>Genetic blueprint of the zoonotic pathogen Toxocara canis.</title>
        <authorList>
            <person name="Zhu X.-Q."/>
            <person name="Korhonen P.K."/>
            <person name="Cai H."/>
            <person name="Young N.D."/>
            <person name="Nejsum P."/>
            <person name="von Samson-Himmelstjerna G."/>
            <person name="Boag P.R."/>
            <person name="Tan P."/>
            <person name="Li Q."/>
            <person name="Min J."/>
            <person name="Yang Y."/>
            <person name="Wang X."/>
            <person name="Fang X."/>
            <person name="Hall R.S."/>
            <person name="Hofmann A."/>
            <person name="Sternberg P.W."/>
            <person name="Jex A.R."/>
            <person name="Gasser R.B."/>
        </authorList>
    </citation>
    <scope>NUCLEOTIDE SEQUENCE [LARGE SCALE GENOMIC DNA]</scope>
    <source>
        <strain evidence="12">PN_DK_2014</strain>
    </source>
</reference>
<comment type="similarity">
    <text evidence="10">Belongs to the deoxyhypusine hydroxylase family.</text>
</comment>
<evidence type="ECO:0000313" key="12">
    <source>
        <dbReference type="EMBL" id="KHN86086.1"/>
    </source>
</evidence>
<dbReference type="GO" id="GO:0019135">
    <property type="term" value="F:deoxyhypusine monooxygenase activity"/>
    <property type="evidence" value="ECO:0007669"/>
    <property type="project" value="UniProtKB-UniRule"/>
</dbReference>
<dbReference type="SUPFAM" id="SSF48371">
    <property type="entry name" value="ARM repeat"/>
    <property type="match status" value="1"/>
</dbReference>
<dbReference type="HAMAP" id="MF_03101">
    <property type="entry name" value="Deoxyhypusine_hydroxylase"/>
    <property type="match status" value="1"/>
</dbReference>
<organism evidence="12 13">
    <name type="scientific">Toxocara canis</name>
    <name type="common">Canine roundworm</name>
    <dbReference type="NCBI Taxonomy" id="6265"/>
    <lineage>
        <taxon>Eukaryota</taxon>
        <taxon>Metazoa</taxon>
        <taxon>Ecdysozoa</taxon>
        <taxon>Nematoda</taxon>
        <taxon>Chromadorea</taxon>
        <taxon>Rhabditida</taxon>
        <taxon>Spirurina</taxon>
        <taxon>Ascaridomorpha</taxon>
        <taxon>Ascaridoidea</taxon>
        <taxon>Toxocaridae</taxon>
        <taxon>Toxocara</taxon>
    </lineage>
</organism>
<comment type="cofactor">
    <cofactor evidence="10">
        <name>Fe(2+)</name>
        <dbReference type="ChEBI" id="CHEBI:29033"/>
    </cofactor>
    <text evidence="10">Binds 2 Fe(2+) ions per subunit.</text>
</comment>
<sequence>MTASGETKCVLSQERIDAAGKILNDIEQPLATRFRALFVLRNVGCDLSVQWIGKCFGDSSALLKHELAYCLGQTQNRTAIPLLTSVLEDDHQEAIVRHEAGEALGAIGDPSAIPILEKYLSHPEPAISETCDLAVRRIKWVNEKHARGESIMARSPYDSVDPAPACSETDVAVLGATLVDLKKSLWERYRAMFALRNINTDESVKALTQGLYCTDSALFRHEVAYVLGQMQSPLAVSSLRNGLERLDENHMVRHECVEALGAIATEECEQLLKKFLDDDESCLNLSDVGRLYEVPSDVVETLAFKKTLPSKLAKQVDTLGECLWLCRRPFLEVAHCMKTIRTTAPNVRIVLWGKFGTGKSTSMYQAVHYAHSQGWIVFSVRSAIHLTRAAKEIQMSSYRAGRIDVPEHAVEMLRLFKQNNAPFWKKLSELKTGKDYEWTKVEKTLTGRPITDIVEMGLSAPFIASDCVGGLLRELKRHASAGNIRVLFAIDDANSLFGRTLVKRADRTFAAADDLTLVHHLRKLFENSWSNGVCLLVADKKELSDARDALTIPLNTPLELFGEQGFEAIEPFVPIQTGLYSKDEMNSLYDYYKEKRWITTELGRSERGRKELMFLSAFNPYMYERLCAFL</sequence>
<evidence type="ECO:0000256" key="6">
    <source>
        <dbReference type="ARBA" id="ARBA00023004"/>
    </source>
</evidence>
<comment type="function">
    <text evidence="10">Catalyzes the hydroxylation of the N(6)-(4-aminobutyl)-L-lysine intermediate to form hypusine, an essential post-translational modification only found in mature eIF-5A factor.</text>
</comment>
<dbReference type="Pfam" id="PF10236">
    <property type="entry name" value="DAP3"/>
    <property type="match status" value="1"/>
</dbReference>
<evidence type="ECO:0000256" key="3">
    <source>
        <dbReference type="ARBA" id="ARBA00022723"/>
    </source>
</evidence>
<dbReference type="Pfam" id="PF13646">
    <property type="entry name" value="HEAT_2"/>
    <property type="match status" value="1"/>
</dbReference>
<evidence type="ECO:0000256" key="5">
    <source>
        <dbReference type="ARBA" id="ARBA00023002"/>
    </source>
</evidence>
<dbReference type="PRINTS" id="PR01716">
    <property type="entry name" value="DEATHASSOCP3"/>
</dbReference>
<dbReference type="InterPro" id="IPR004155">
    <property type="entry name" value="PBS_lyase_HEAT"/>
</dbReference>
<evidence type="ECO:0000256" key="11">
    <source>
        <dbReference type="PROSITE-ProRule" id="PRU00103"/>
    </source>
</evidence>
<comment type="pathway">
    <text evidence="2 10">Protein modification; eIF5A hypusination.</text>
</comment>
<keyword evidence="5 10" id="KW-0560">Oxidoreductase</keyword>
<keyword evidence="8 10" id="KW-0386">Hypusine biosynthesis</keyword>
<feature type="binding site" evidence="10">
    <location>
        <position position="221"/>
    </location>
    <ligand>
        <name>Fe cation</name>
        <dbReference type="ChEBI" id="CHEBI:24875"/>
        <label>2</label>
    </ligand>
</feature>
<protein>
    <recommendedName>
        <fullName evidence="10">Deoxyhypusine hydroxylase</fullName>
        <shortName evidence="10">DOHH</shortName>
        <ecNumber evidence="10">1.14.99.29</ecNumber>
    </recommendedName>
    <alternativeName>
        <fullName evidence="10">Deoxyhypusine dioxygenase</fullName>
    </alternativeName>
    <alternativeName>
        <fullName evidence="10">Deoxyhypusine monooxygenase</fullName>
    </alternativeName>
</protein>
<feature type="repeat" description="HEAT" evidence="11">
    <location>
        <begin position="79"/>
        <end position="119"/>
    </location>
</feature>
<dbReference type="SMART" id="SM00567">
    <property type="entry name" value="EZ_HEAT"/>
    <property type="match status" value="6"/>
</dbReference>
<dbReference type="OMA" id="IATKECE"/>
<dbReference type="UniPathway" id="UPA00354"/>
<dbReference type="GO" id="GO:0005761">
    <property type="term" value="C:mitochondrial ribosome"/>
    <property type="evidence" value="ECO:0007669"/>
    <property type="project" value="InterPro"/>
</dbReference>
<comment type="function">
    <text evidence="9">Catalyzes the hydroxylation of the N(6)-(4-aminobutyl)-L-lysine intermediate produced by deoxyhypusine synthase/DHPS on a critical lysine of the eukaryotic translation initiation factor 5A/eIF-5A. This is the second step of the post-translational modification of that lysine into an unusual amino acid residue named hypusine. Hypusination is unique to mature eIF-5A factor and is essential for its function.</text>
</comment>
<dbReference type="Proteomes" id="UP000031036">
    <property type="component" value="Unassembled WGS sequence"/>
</dbReference>
<dbReference type="InterPro" id="IPR011989">
    <property type="entry name" value="ARM-like"/>
</dbReference>
<name>A0A0B2VRA1_TOXCA</name>
<proteinExistence type="inferred from homology"/>
<gene>
    <name evidence="12" type="primary">tag-242</name>
    <name evidence="12" type="ORF">Tcan_17807</name>
</gene>
<keyword evidence="4" id="KW-0677">Repeat</keyword>
<dbReference type="InterPro" id="IPR021133">
    <property type="entry name" value="HEAT_type_2"/>
</dbReference>